<dbReference type="RefSeq" id="WP_113046779.1">
    <property type="nucleotide sequence ID" value="NZ_QMFZ01000024.1"/>
</dbReference>
<dbReference type="PANTHER" id="PTHR30429">
    <property type="entry name" value="D-METHIONINE-BINDING LIPOPROTEIN METQ"/>
    <property type="match status" value="1"/>
</dbReference>
<gene>
    <name evidence="8" type="ORF">DPV79_25715</name>
</gene>
<comment type="similarity">
    <text evidence="2">Belongs to the NlpA lipoprotein family.</text>
</comment>
<feature type="chain" id="PRO_5016751867" evidence="7">
    <location>
        <begin position="27"/>
        <end position="281"/>
    </location>
</feature>
<evidence type="ECO:0000256" key="3">
    <source>
        <dbReference type="ARBA" id="ARBA00022729"/>
    </source>
</evidence>
<comment type="caution">
    <text evidence="8">The sequence shown here is derived from an EMBL/GenBank/DDBJ whole genome shotgun (WGS) entry which is preliminary data.</text>
</comment>
<dbReference type="PROSITE" id="PS51257">
    <property type="entry name" value="PROKAR_LIPOPROTEIN"/>
    <property type="match status" value="1"/>
</dbReference>
<organism evidence="8 9">
    <name type="scientific">Burkholderia reimsis</name>
    <dbReference type="NCBI Taxonomy" id="2234132"/>
    <lineage>
        <taxon>Bacteria</taxon>
        <taxon>Pseudomonadati</taxon>
        <taxon>Pseudomonadota</taxon>
        <taxon>Betaproteobacteria</taxon>
        <taxon>Burkholderiales</taxon>
        <taxon>Burkholderiaceae</taxon>
        <taxon>Burkholderia</taxon>
    </lineage>
</organism>
<protein>
    <submittedName>
        <fullName evidence="8">Metal ABC transporter substrate-binding protein</fullName>
    </submittedName>
</protein>
<name>A0A365QQ60_9BURK</name>
<dbReference type="GO" id="GO:0016020">
    <property type="term" value="C:membrane"/>
    <property type="evidence" value="ECO:0007669"/>
    <property type="project" value="UniProtKB-SubCell"/>
</dbReference>
<evidence type="ECO:0000313" key="8">
    <source>
        <dbReference type="EMBL" id="RBB36336.1"/>
    </source>
</evidence>
<keyword evidence="3 7" id="KW-0732">Signal</keyword>
<evidence type="ECO:0000256" key="4">
    <source>
        <dbReference type="ARBA" id="ARBA00023136"/>
    </source>
</evidence>
<keyword evidence="6" id="KW-0449">Lipoprotein</keyword>
<evidence type="ECO:0000256" key="6">
    <source>
        <dbReference type="ARBA" id="ARBA00023288"/>
    </source>
</evidence>
<accession>A0A365QQ60</accession>
<comment type="subcellular location">
    <subcellularLocation>
        <location evidence="1">Membrane</location>
        <topology evidence="1">Lipid-anchor</topology>
    </subcellularLocation>
</comment>
<dbReference type="EMBL" id="QMFZ01000024">
    <property type="protein sequence ID" value="RBB36336.1"/>
    <property type="molecule type" value="Genomic_DNA"/>
</dbReference>
<proteinExistence type="inferred from homology"/>
<sequence length="281" mass="30169">MKRVVHYLGAWLMVACGGVHPVLAIAAESTAPTAPTAATAATAAAVRVGVTRGVHAQILDEVKRVAASRGFGIDVVEFDDASRIDAALADGRIDAASFEDAQQLAATRAQKRYALTGIAPTVTLPMALYSRKLKNLNELQPGATVAIPADPRGMARALVLLQNDTLVTLREQAGLHATLRDVTGNRLGLKLVALRRERLYAALDKAAFVAIDSDDAARAGLQPARDSISLEDARSPYANVLTVRDADRAKPWVTQLVAAYHSDDVARFILTRYQDSVRRPW</sequence>
<dbReference type="SUPFAM" id="SSF53850">
    <property type="entry name" value="Periplasmic binding protein-like II"/>
    <property type="match status" value="1"/>
</dbReference>
<dbReference type="Gene3D" id="3.40.190.10">
    <property type="entry name" value="Periplasmic binding protein-like II"/>
    <property type="match status" value="2"/>
</dbReference>
<reference evidence="8 9" key="1">
    <citation type="submission" date="2018-06" db="EMBL/GenBank/DDBJ databases">
        <title>Draft genome sequence of Burkholderia reimsis strain BE51 isolated from a French agricultural soil.</title>
        <authorList>
            <person name="Esmaeel Q."/>
        </authorList>
    </citation>
    <scope>NUCLEOTIDE SEQUENCE [LARGE SCALE GENOMIC DNA]</scope>
    <source>
        <strain evidence="8 9">BE51</strain>
    </source>
</reference>
<dbReference type="Proteomes" id="UP000252458">
    <property type="component" value="Unassembled WGS sequence"/>
</dbReference>
<evidence type="ECO:0000256" key="2">
    <source>
        <dbReference type="ARBA" id="ARBA00008973"/>
    </source>
</evidence>
<keyword evidence="5" id="KW-0564">Palmitate</keyword>
<evidence type="ECO:0000313" key="9">
    <source>
        <dbReference type="Proteomes" id="UP000252458"/>
    </source>
</evidence>
<evidence type="ECO:0000256" key="5">
    <source>
        <dbReference type="ARBA" id="ARBA00023139"/>
    </source>
</evidence>
<feature type="signal peptide" evidence="7">
    <location>
        <begin position="1"/>
        <end position="26"/>
    </location>
</feature>
<keyword evidence="4" id="KW-0472">Membrane</keyword>
<evidence type="ECO:0000256" key="1">
    <source>
        <dbReference type="ARBA" id="ARBA00004635"/>
    </source>
</evidence>
<dbReference type="AlphaFoldDB" id="A0A365QQ60"/>
<dbReference type="InterPro" id="IPR004872">
    <property type="entry name" value="Lipoprotein_NlpA"/>
</dbReference>
<dbReference type="Pfam" id="PF03180">
    <property type="entry name" value="Lipoprotein_9"/>
    <property type="match status" value="1"/>
</dbReference>
<evidence type="ECO:0000256" key="7">
    <source>
        <dbReference type="SAM" id="SignalP"/>
    </source>
</evidence>
<keyword evidence="9" id="KW-1185">Reference proteome</keyword>
<dbReference type="CDD" id="cd13598">
    <property type="entry name" value="PBP2_lipoprotein_IlpA_like"/>
    <property type="match status" value="1"/>
</dbReference>
<dbReference type="PANTHER" id="PTHR30429:SF1">
    <property type="entry name" value="D-METHIONINE-BINDING LIPOPROTEIN METQ-RELATED"/>
    <property type="match status" value="1"/>
</dbReference>